<dbReference type="Proteomes" id="UP000324222">
    <property type="component" value="Unassembled WGS sequence"/>
</dbReference>
<accession>A0A5B7HXG3</accession>
<reference evidence="1 2" key="1">
    <citation type="submission" date="2019-05" db="EMBL/GenBank/DDBJ databases">
        <title>Another draft genome of Portunus trituberculatus and its Hox gene families provides insights of decapod evolution.</title>
        <authorList>
            <person name="Jeong J.-H."/>
            <person name="Song I."/>
            <person name="Kim S."/>
            <person name="Choi T."/>
            <person name="Kim D."/>
            <person name="Ryu S."/>
            <person name="Kim W."/>
        </authorList>
    </citation>
    <scope>NUCLEOTIDE SEQUENCE [LARGE SCALE GENOMIC DNA]</scope>
    <source>
        <tissue evidence="1">Muscle</tissue>
    </source>
</reference>
<keyword evidence="2" id="KW-1185">Reference proteome</keyword>
<organism evidence="1 2">
    <name type="scientific">Portunus trituberculatus</name>
    <name type="common">Swimming crab</name>
    <name type="synonym">Neptunus trituberculatus</name>
    <dbReference type="NCBI Taxonomy" id="210409"/>
    <lineage>
        <taxon>Eukaryota</taxon>
        <taxon>Metazoa</taxon>
        <taxon>Ecdysozoa</taxon>
        <taxon>Arthropoda</taxon>
        <taxon>Crustacea</taxon>
        <taxon>Multicrustacea</taxon>
        <taxon>Malacostraca</taxon>
        <taxon>Eumalacostraca</taxon>
        <taxon>Eucarida</taxon>
        <taxon>Decapoda</taxon>
        <taxon>Pleocyemata</taxon>
        <taxon>Brachyura</taxon>
        <taxon>Eubrachyura</taxon>
        <taxon>Portunoidea</taxon>
        <taxon>Portunidae</taxon>
        <taxon>Portuninae</taxon>
        <taxon>Portunus</taxon>
    </lineage>
</organism>
<dbReference type="AlphaFoldDB" id="A0A5B7HXG3"/>
<comment type="caution">
    <text evidence="1">The sequence shown here is derived from an EMBL/GenBank/DDBJ whole genome shotgun (WGS) entry which is preliminary data.</text>
</comment>
<evidence type="ECO:0000313" key="1">
    <source>
        <dbReference type="EMBL" id="MPC77771.1"/>
    </source>
</evidence>
<sequence>MTTHSSAFTPRLVALNARKPDLVAVVAISIKALMFRSRPGMRRIDRILRKNNTAQHSTAQHNTAQIFMLTLILTVTHPPHILTPNLTRLFNLLCSVIPTGHVSLGLVVGSQFREGSWSVVVMVVVVVVVVRST</sequence>
<protein>
    <submittedName>
        <fullName evidence="1">Uncharacterized protein</fullName>
    </submittedName>
</protein>
<evidence type="ECO:0000313" key="2">
    <source>
        <dbReference type="Proteomes" id="UP000324222"/>
    </source>
</evidence>
<dbReference type="EMBL" id="VSRR010046699">
    <property type="protein sequence ID" value="MPC77771.1"/>
    <property type="molecule type" value="Genomic_DNA"/>
</dbReference>
<proteinExistence type="predicted"/>
<gene>
    <name evidence="1" type="ORF">E2C01_072237</name>
</gene>
<name>A0A5B7HXG3_PORTR</name>